<protein>
    <submittedName>
        <fullName evidence="4">CG4523</fullName>
    </submittedName>
</protein>
<organism evidence="3 4">
    <name type="scientific">Macrostomum lignano</name>
    <dbReference type="NCBI Taxonomy" id="282301"/>
    <lineage>
        <taxon>Eukaryota</taxon>
        <taxon>Metazoa</taxon>
        <taxon>Spiralia</taxon>
        <taxon>Lophotrochozoa</taxon>
        <taxon>Platyhelminthes</taxon>
        <taxon>Rhabditophora</taxon>
        <taxon>Macrostomorpha</taxon>
        <taxon>Macrostomida</taxon>
        <taxon>Macrostomidae</taxon>
        <taxon>Macrostomum</taxon>
    </lineage>
</organism>
<proteinExistence type="predicted"/>
<accession>A0A1I8JRF8</accession>
<sequence length="238" mass="25424">ARSSCTSSSSSSSSQQSMITSPSTPSSSSHLLFLSASGGAAISSFATAGTPTGAAGRFGFDSGLAGDCLGESLFSELAGFGASAARMDGLYDEDIEEDEADAPVAASAAAPAASGEAETRSEEFFEEDGVGRRWDRQGVESLNRLIENLQTELQLKNQQLEEQSCELRQTKSDELSFQQRQTEALLANESAMNEIKRTLLRSKSQLLRICLESQLSRMKAEVERLNSELNIGGCSREN</sequence>
<feature type="region of interest" description="Disordered" evidence="2">
    <location>
        <begin position="1"/>
        <end position="30"/>
    </location>
</feature>
<dbReference type="WBParaSite" id="snap_masked-unitig_40713-processed-gene-0.0-mRNA-1">
    <property type="protein sequence ID" value="snap_masked-unitig_40713-processed-gene-0.0-mRNA-1"/>
    <property type="gene ID" value="snap_masked-unitig_40713-processed-gene-0.0"/>
</dbReference>
<keyword evidence="3" id="KW-1185">Reference proteome</keyword>
<dbReference type="AlphaFoldDB" id="A0A1I8JRF8"/>
<keyword evidence="1" id="KW-0175">Coiled coil</keyword>
<feature type="compositionally biased region" description="Basic and acidic residues" evidence="2">
    <location>
        <begin position="117"/>
        <end position="130"/>
    </location>
</feature>
<reference evidence="4" key="1">
    <citation type="submission" date="2016-11" db="UniProtKB">
        <authorList>
            <consortium name="WormBaseParasite"/>
        </authorList>
    </citation>
    <scope>IDENTIFICATION</scope>
</reference>
<feature type="region of interest" description="Disordered" evidence="2">
    <location>
        <begin position="99"/>
        <end position="130"/>
    </location>
</feature>
<feature type="coiled-coil region" evidence="1">
    <location>
        <begin position="139"/>
        <end position="173"/>
    </location>
</feature>
<evidence type="ECO:0000313" key="3">
    <source>
        <dbReference type="Proteomes" id="UP000095280"/>
    </source>
</evidence>
<name>A0A1I8JRF8_9PLAT</name>
<evidence type="ECO:0000256" key="1">
    <source>
        <dbReference type="SAM" id="Coils"/>
    </source>
</evidence>
<dbReference type="Proteomes" id="UP000095280">
    <property type="component" value="Unplaced"/>
</dbReference>
<evidence type="ECO:0000313" key="4">
    <source>
        <dbReference type="WBParaSite" id="snap_masked-unitig_40713-processed-gene-0.0-mRNA-1"/>
    </source>
</evidence>
<evidence type="ECO:0000256" key="2">
    <source>
        <dbReference type="SAM" id="MobiDB-lite"/>
    </source>
</evidence>
<feature type="compositionally biased region" description="Low complexity" evidence="2">
    <location>
        <begin position="102"/>
        <end position="116"/>
    </location>
</feature>